<accession>A0A939C8H2</accession>
<dbReference type="Proteomes" id="UP000809243">
    <property type="component" value="Unassembled WGS sequence"/>
</dbReference>
<feature type="transmembrane region" description="Helical" evidence="1">
    <location>
        <begin position="110"/>
        <end position="136"/>
    </location>
</feature>
<organism evidence="2 3">
    <name type="scientific">Candidatus Iainarchaeum sp</name>
    <dbReference type="NCBI Taxonomy" id="3101447"/>
    <lineage>
        <taxon>Archaea</taxon>
        <taxon>Candidatus Iainarchaeota</taxon>
        <taxon>Candidatus Iainarchaeia</taxon>
        <taxon>Candidatus Iainarchaeales</taxon>
        <taxon>Candidatus Iainarchaeaceae</taxon>
        <taxon>Candidatus Iainarchaeum</taxon>
    </lineage>
</organism>
<sequence>MRLGDIFVGAILLCLLLAIASVFALPFAPADIGPIVIIIPLLFLIAVFGGMVLWIWMVVDLIKRPLKDKIVWALLLVFVSGIASFLYYALVYRKNVRDAEGGGSGTSSAVLVVLIIAVLGFILIVGAIVVGVLVFIVSSPLGPSVVCSSSDPAKIMIKASNLESYGSISDSLGTIKLQNLTGGDLSNISCVGSEAFASTVPGCPITVQSGMEINLIPNAGSAKTHTFGRIKMNYNDYSNQDKTVVITCSGPITIS</sequence>
<keyword evidence="1" id="KW-1133">Transmembrane helix</keyword>
<keyword evidence="1" id="KW-0812">Transmembrane</keyword>
<name>A0A939C8H2_9ARCH</name>
<proteinExistence type="predicted"/>
<evidence type="ECO:0000313" key="2">
    <source>
        <dbReference type="EMBL" id="MBN2066932.1"/>
    </source>
</evidence>
<gene>
    <name evidence="2" type="ORF">JW744_00510</name>
</gene>
<dbReference type="AlphaFoldDB" id="A0A939C8H2"/>
<dbReference type="EMBL" id="JAFGDB010000007">
    <property type="protein sequence ID" value="MBN2066932.1"/>
    <property type="molecule type" value="Genomic_DNA"/>
</dbReference>
<evidence type="ECO:0000256" key="1">
    <source>
        <dbReference type="SAM" id="Phobius"/>
    </source>
</evidence>
<comment type="caution">
    <text evidence="2">The sequence shown here is derived from an EMBL/GenBank/DDBJ whole genome shotgun (WGS) entry which is preliminary data.</text>
</comment>
<evidence type="ECO:0000313" key="3">
    <source>
        <dbReference type="Proteomes" id="UP000809243"/>
    </source>
</evidence>
<feature type="transmembrane region" description="Helical" evidence="1">
    <location>
        <begin position="34"/>
        <end position="58"/>
    </location>
</feature>
<feature type="transmembrane region" description="Helical" evidence="1">
    <location>
        <begin position="70"/>
        <end position="90"/>
    </location>
</feature>
<reference evidence="2" key="1">
    <citation type="submission" date="2021-01" db="EMBL/GenBank/DDBJ databases">
        <title>Active Sulfur Cycling in an Early Earth Analoge.</title>
        <authorList>
            <person name="Hahn C.R."/>
            <person name="Youssef N.H."/>
            <person name="Elshahed M."/>
        </authorList>
    </citation>
    <scope>NUCLEOTIDE SEQUENCE</scope>
    <source>
        <strain evidence="2">Zod_Metabat.1151</strain>
    </source>
</reference>
<keyword evidence="1" id="KW-0472">Membrane</keyword>
<protein>
    <submittedName>
        <fullName evidence="2">PLDc N-terminal domain-containing protein</fullName>
    </submittedName>
</protein>